<dbReference type="SUPFAM" id="SSF53756">
    <property type="entry name" value="UDP-Glycosyltransferase/glycogen phosphorylase"/>
    <property type="match status" value="1"/>
</dbReference>
<gene>
    <name evidence="6" type="ORF">AXG93_3104s1150</name>
</gene>
<dbReference type="FunFam" id="3.40.50.2000:FF:000060">
    <property type="entry name" value="Glycosyltransferase"/>
    <property type="match status" value="1"/>
</dbReference>
<evidence type="ECO:0000313" key="7">
    <source>
        <dbReference type="Proteomes" id="UP000077202"/>
    </source>
</evidence>
<dbReference type="Pfam" id="PF00201">
    <property type="entry name" value="UDPGT"/>
    <property type="match status" value="1"/>
</dbReference>
<keyword evidence="2 4" id="KW-0328">Glycosyltransferase</keyword>
<dbReference type="InterPro" id="IPR002213">
    <property type="entry name" value="UDP_glucos_trans"/>
</dbReference>
<evidence type="ECO:0000256" key="5">
    <source>
        <dbReference type="RuleBase" id="RU362057"/>
    </source>
</evidence>
<comment type="caution">
    <text evidence="6">The sequence shown here is derived from an EMBL/GenBank/DDBJ whole genome shotgun (WGS) entry which is preliminary data.</text>
</comment>
<dbReference type="AlphaFoldDB" id="A0A176WR83"/>
<dbReference type="InterPro" id="IPR035595">
    <property type="entry name" value="UDP_glycos_trans_CS"/>
</dbReference>
<dbReference type="EC" id="2.4.1.-" evidence="5"/>
<evidence type="ECO:0000313" key="6">
    <source>
        <dbReference type="EMBL" id="OAE35035.1"/>
    </source>
</evidence>
<evidence type="ECO:0000256" key="4">
    <source>
        <dbReference type="RuleBase" id="RU003718"/>
    </source>
</evidence>
<reference evidence="6" key="1">
    <citation type="submission" date="2016-03" db="EMBL/GenBank/DDBJ databases">
        <title>Mechanisms controlling the formation of the plant cell surface in tip-growing cells are functionally conserved among land plants.</title>
        <authorList>
            <person name="Honkanen S."/>
            <person name="Jones V.A."/>
            <person name="Morieri G."/>
            <person name="Champion C."/>
            <person name="Hetherington A.J."/>
            <person name="Kelly S."/>
            <person name="Saint-Marcoux D."/>
            <person name="Proust H."/>
            <person name="Prescott H."/>
            <person name="Dolan L."/>
        </authorList>
    </citation>
    <scope>NUCLEOTIDE SEQUENCE [LARGE SCALE GENOMIC DNA]</scope>
    <source>
        <tissue evidence="6">Whole gametophyte</tissue>
    </source>
</reference>
<dbReference type="GO" id="GO:0008194">
    <property type="term" value="F:UDP-glycosyltransferase activity"/>
    <property type="evidence" value="ECO:0007669"/>
    <property type="project" value="InterPro"/>
</dbReference>
<keyword evidence="7" id="KW-1185">Reference proteome</keyword>
<dbReference type="Proteomes" id="UP000077202">
    <property type="component" value="Unassembled WGS sequence"/>
</dbReference>
<dbReference type="PROSITE" id="PS00375">
    <property type="entry name" value="UDPGT"/>
    <property type="match status" value="1"/>
</dbReference>
<name>A0A176WR83_MARPO</name>
<dbReference type="EMBL" id="LVLJ01000286">
    <property type="protein sequence ID" value="OAE35035.1"/>
    <property type="molecule type" value="Genomic_DNA"/>
</dbReference>
<comment type="similarity">
    <text evidence="1 4">Belongs to the UDP-glycosyltransferase family.</text>
</comment>
<evidence type="ECO:0000256" key="2">
    <source>
        <dbReference type="ARBA" id="ARBA00022676"/>
    </source>
</evidence>
<evidence type="ECO:0000256" key="3">
    <source>
        <dbReference type="ARBA" id="ARBA00022679"/>
    </source>
</evidence>
<keyword evidence="3 4" id="KW-0808">Transferase</keyword>
<evidence type="ECO:0000256" key="1">
    <source>
        <dbReference type="ARBA" id="ARBA00009995"/>
    </source>
</evidence>
<organism evidence="6 7">
    <name type="scientific">Marchantia polymorpha subsp. ruderalis</name>
    <dbReference type="NCBI Taxonomy" id="1480154"/>
    <lineage>
        <taxon>Eukaryota</taxon>
        <taxon>Viridiplantae</taxon>
        <taxon>Streptophyta</taxon>
        <taxon>Embryophyta</taxon>
        <taxon>Marchantiophyta</taxon>
        <taxon>Marchantiopsida</taxon>
        <taxon>Marchantiidae</taxon>
        <taxon>Marchantiales</taxon>
        <taxon>Marchantiaceae</taxon>
        <taxon>Marchantia</taxon>
    </lineage>
</organism>
<accession>A0A176WR83</accession>
<dbReference type="Gene3D" id="3.40.50.2000">
    <property type="entry name" value="Glycogen Phosphorylase B"/>
    <property type="match status" value="2"/>
</dbReference>
<dbReference type="PANTHER" id="PTHR48046">
    <property type="entry name" value="UDP-GLYCOSYLTRANSFERASE 72E1"/>
    <property type="match status" value="1"/>
</dbReference>
<sequence>MLSFRLICCWGQKHPKFWDENRKSEAWTVLFHFVFRLPWTFKVGTTSTATVGAERPYILKTTSDKQCAEFEPRPADTERRAQFKVETRASLCFKGASMNATPKPRVWIVTVPFFSHTVGATQLAEQIGRHGLAVTLFAPDAYIERLLTSHTRRQIENWKVQGLDIHLKILPIQPAVMAGGVGGPHRFVAPIQQTEDIFEEILKSELEGEFRPTCIVSDLSVPGVRKVATRFNVPSLPLITVSASYTAANLYINQLVSKGILSLPDSISDKRCEEELVSVPGLPLIRMCDLSGVNFKEYPLYDLGRRSLESLLNSDMIIFSGFRELDPRGFRALEKVLQICSDKNRIKMPLVWTIGPTYLNLSRLRRSDVNVAETGDEELHPCIEFLNSQSPASVLYVAFGTDVNHSEKQMRELAYGLESSQQPFLCVLHPPMRSSESDEQQRDIFSILPADCLSRIGSRGLFVSWSPQGDVLSHPSTGGFLSHCGHNSMLESMSMGVPMLAWPCKGDQFANCRFLVDEAHLAIEVCPNLLAGGFVGREDVEKAVKSLFHGEEGTAVRENARRMKLLAEESVGEHGSSNNNFRDFLAHVEAAIDLHLETP</sequence>
<dbReference type="PANTHER" id="PTHR48046:SF1">
    <property type="entry name" value="GLYCOSYLTRANSFERASE-RELATED"/>
    <property type="match status" value="1"/>
</dbReference>
<proteinExistence type="inferred from homology"/>
<dbReference type="CDD" id="cd03784">
    <property type="entry name" value="GT1_Gtf-like"/>
    <property type="match status" value="1"/>
</dbReference>
<protein>
    <recommendedName>
        <fullName evidence="5">Glycosyltransferase</fullName>
        <ecNumber evidence="5">2.4.1.-</ecNumber>
    </recommendedName>
</protein>